<name>A0A8X6WVN4_9ARAC</name>
<keyword evidence="2" id="KW-0067">ATP-binding</keyword>
<evidence type="ECO:0000256" key="1">
    <source>
        <dbReference type="SAM" id="MobiDB-lite"/>
    </source>
</evidence>
<keyword evidence="3" id="KW-1185">Reference proteome</keyword>
<feature type="region of interest" description="Disordered" evidence="1">
    <location>
        <begin position="1"/>
        <end position="21"/>
    </location>
</feature>
<keyword evidence="2" id="KW-0547">Nucleotide-binding</keyword>
<proteinExistence type="predicted"/>
<dbReference type="AlphaFoldDB" id="A0A8X6WVN4"/>
<dbReference type="PANTHER" id="PTHR10492:SF57">
    <property type="entry name" value="ATP-DEPENDENT DNA HELICASE"/>
    <property type="match status" value="1"/>
</dbReference>
<dbReference type="OrthoDB" id="6596361at2759"/>
<sequence>MTASVASESDSENEMNEENKSYSSMYPTVVHLAVHLEGGQRVYYEPGQPTEHLTDTPPNTTLTAFFYLCKTDHLAKKKLLYSEVSRHFRWDASQKVRQIRKKGVPLADFPGYVTENALGRVYTVHPNNIEAFHMRLLLHHVRGPISFEDLKTVIVRDEDGDILEIKPCSTYTEACQVLGLLEDDSQWYQAMEEATVFQSPTQRHNFFAILVAVCSLKKPITLWENHKEDMTEELLHQTRRNNPTENIEYCDALFNNTLLILEDKILSITGNKLALYGLPEPVHDEPELTTKDVLRETSDDVQELRAYMAANVPRLQISSKPL</sequence>
<protein>
    <submittedName>
        <fullName evidence="2">ATP-dependent DNA helicase</fullName>
    </submittedName>
</protein>
<dbReference type="Proteomes" id="UP000886998">
    <property type="component" value="Unassembled WGS sequence"/>
</dbReference>
<comment type="caution">
    <text evidence="2">The sequence shown here is derived from an EMBL/GenBank/DDBJ whole genome shotgun (WGS) entry which is preliminary data.</text>
</comment>
<dbReference type="PANTHER" id="PTHR10492">
    <property type="match status" value="1"/>
</dbReference>
<accession>A0A8X6WVN4</accession>
<evidence type="ECO:0000313" key="3">
    <source>
        <dbReference type="Proteomes" id="UP000886998"/>
    </source>
</evidence>
<dbReference type="GO" id="GO:0004386">
    <property type="term" value="F:helicase activity"/>
    <property type="evidence" value="ECO:0007669"/>
    <property type="project" value="UniProtKB-KW"/>
</dbReference>
<keyword evidence="2" id="KW-0378">Hydrolase</keyword>
<reference evidence="2" key="1">
    <citation type="submission" date="2020-08" db="EMBL/GenBank/DDBJ databases">
        <title>Multicomponent nature underlies the extraordinary mechanical properties of spider dragline silk.</title>
        <authorList>
            <person name="Kono N."/>
            <person name="Nakamura H."/>
            <person name="Mori M."/>
            <person name="Yoshida Y."/>
            <person name="Ohtoshi R."/>
            <person name="Malay A.D."/>
            <person name="Moran D.A.P."/>
            <person name="Tomita M."/>
            <person name="Numata K."/>
            <person name="Arakawa K."/>
        </authorList>
    </citation>
    <scope>NUCLEOTIDE SEQUENCE</scope>
</reference>
<evidence type="ECO:0000313" key="2">
    <source>
        <dbReference type="EMBL" id="GFY42193.1"/>
    </source>
</evidence>
<organism evidence="2 3">
    <name type="scientific">Trichonephila inaurata madagascariensis</name>
    <dbReference type="NCBI Taxonomy" id="2747483"/>
    <lineage>
        <taxon>Eukaryota</taxon>
        <taxon>Metazoa</taxon>
        <taxon>Ecdysozoa</taxon>
        <taxon>Arthropoda</taxon>
        <taxon>Chelicerata</taxon>
        <taxon>Arachnida</taxon>
        <taxon>Araneae</taxon>
        <taxon>Araneomorphae</taxon>
        <taxon>Entelegynae</taxon>
        <taxon>Araneoidea</taxon>
        <taxon>Nephilidae</taxon>
        <taxon>Trichonephila</taxon>
        <taxon>Trichonephila inaurata</taxon>
    </lineage>
</organism>
<keyword evidence="2" id="KW-0347">Helicase</keyword>
<gene>
    <name evidence="2" type="primary">Acey_s1114.g3627</name>
    <name evidence="2" type="ORF">TNIN_265361</name>
</gene>
<dbReference type="EMBL" id="BMAV01002949">
    <property type="protein sequence ID" value="GFY42193.1"/>
    <property type="molecule type" value="Genomic_DNA"/>
</dbReference>